<organism evidence="3 4">
    <name type="scientific">Callosobruchus maculatus</name>
    <name type="common">Southern cowpea weevil</name>
    <name type="synonym">Pulse bruchid</name>
    <dbReference type="NCBI Taxonomy" id="64391"/>
    <lineage>
        <taxon>Eukaryota</taxon>
        <taxon>Metazoa</taxon>
        <taxon>Ecdysozoa</taxon>
        <taxon>Arthropoda</taxon>
        <taxon>Hexapoda</taxon>
        <taxon>Insecta</taxon>
        <taxon>Pterygota</taxon>
        <taxon>Neoptera</taxon>
        <taxon>Endopterygota</taxon>
        <taxon>Coleoptera</taxon>
        <taxon>Polyphaga</taxon>
        <taxon>Cucujiformia</taxon>
        <taxon>Chrysomeloidea</taxon>
        <taxon>Chrysomelidae</taxon>
        <taxon>Bruchinae</taxon>
        <taxon>Bruchini</taxon>
        <taxon>Callosobruchus</taxon>
    </lineage>
</organism>
<keyword evidence="2" id="KW-0812">Transmembrane</keyword>
<keyword evidence="4" id="KW-1185">Reference proteome</keyword>
<feature type="transmembrane region" description="Helical" evidence="2">
    <location>
        <begin position="93"/>
        <end position="110"/>
    </location>
</feature>
<evidence type="ECO:0000313" key="4">
    <source>
        <dbReference type="Proteomes" id="UP000410492"/>
    </source>
</evidence>
<dbReference type="OrthoDB" id="6419989at2759"/>
<sequence>MVISEQLFDFDNKLKVRCSSNLYHLYHRSSEKSISLERRRHKQHGHHTSTLVPPILDQEEEPPSITDPPERNTLIFGIFDTSSSSTDIYRKNCFLSIYLLLIACYFVHFIR</sequence>
<accession>A0A653D2S6</accession>
<evidence type="ECO:0000256" key="1">
    <source>
        <dbReference type="SAM" id="MobiDB-lite"/>
    </source>
</evidence>
<dbReference type="EMBL" id="CAACVG010009871">
    <property type="protein sequence ID" value="VEN54414.1"/>
    <property type="molecule type" value="Genomic_DNA"/>
</dbReference>
<keyword evidence="2" id="KW-1133">Transmembrane helix</keyword>
<proteinExistence type="predicted"/>
<dbReference type="Proteomes" id="UP000410492">
    <property type="component" value="Unassembled WGS sequence"/>
</dbReference>
<evidence type="ECO:0000256" key="2">
    <source>
        <dbReference type="SAM" id="Phobius"/>
    </source>
</evidence>
<gene>
    <name evidence="3" type="ORF">CALMAC_LOCUS13893</name>
</gene>
<evidence type="ECO:0000313" key="3">
    <source>
        <dbReference type="EMBL" id="VEN54414.1"/>
    </source>
</evidence>
<dbReference type="AlphaFoldDB" id="A0A653D2S6"/>
<feature type="compositionally biased region" description="Basic residues" evidence="1">
    <location>
        <begin position="38"/>
        <end position="47"/>
    </location>
</feature>
<feature type="region of interest" description="Disordered" evidence="1">
    <location>
        <begin position="34"/>
        <end position="69"/>
    </location>
</feature>
<name>A0A653D2S6_CALMS</name>
<protein>
    <submittedName>
        <fullName evidence="3">Uncharacterized protein</fullName>
    </submittedName>
</protein>
<keyword evidence="2" id="KW-0472">Membrane</keyword>
<reference evidence="3 4" key="1">
    <citation type="submission" date="2019-01" db="EMBL/GenBank/DDBJ databases">
        <authorList>
            <person name="Sayadi A."/>
        </authorList>
    </citation>
    <scope>NUCLEOTIDE SEQUENCE [LARGE SCALE GENOMIC DNA]</scope>
</reference>